<accession>W7ARE8</accession>
<gene>
    <name evidence="2" type="ORF">MAQA_12226</name>
</gene>
<dbReference type="InterPro" id="IPR036108">
    <property type="entry name" value="4pyrrol_syn_uPrphyn_synt_sf"/>
</dbReference>
<dbReference type="EMBL" id="AOCG01000012">
    <property type="protein sequence ID" value="EUJ17764.1"/>
    <property type="molecule type" value="Genomic_DNA"/>
</dbReference>
<evidence type="ECO:0000313" key="2">
    <source>
        <dbReference type="EMBL" id="EUJ17764.1"/>
    </source>
</evidence>
<proteinExistence type="predicted"/>
<dbReference type="AlphaFoldDB" id="W7ARE8"/>
<sequence>MKAISIPMIEVKPLTFEWTEKALQVDWIFFTSQNSVRFFFAKSATTTYKYKSCFYRRKNF</sequence>
<comment type="caution">
    <text evidence="2">The sequence shown here is derived from an EMBL/GenBank/DDBJ whole genome shotgun (WGS) entry which is preliminary data.</text>
</comment>
<dbReference type="SUPFAM" id="SSF69618">
    <property type="entry name" value="HemD-like"/>
    <property type="match status" value="1"/>
</dbReference>
<dbReference type="GO" id="GO:0004852">
    <property type="term" value="F:uroporphyrinogen-III synthase activity"/>
    <property type="evidence" value="ECO:0007669"/>
    <property type="project" value="InterPro"/>
</dbReference>
<keyword evidence="3" id="KW-1185">Reference proteome</keyword>
<protein>
    <recommendedName>
        <fullName evidence="1">Tetrapyrrole biosynthesis uroporphyrinogen III synthase domain-containing protein</fullName>
    </recommendedName>
</protein>
<dbReference type="STRING" id="1265818.MAQA_12226"/>
<evidence type="ECO:0000313" key="3">
    <source>
        <dbReference type="Proteomes" id="UP000019246"/>
    </source>
</evidence>
<dbReference type="Gene3D" id="3.40.50.10090">
    <property type="match status" value="1"/>
</dbReference>
<evidence type="ECO:0000259" key="1">
    <source>
        <dbReference type="Pfam" id="PF02602"/>
    </source>
</evidence>
<organism evidence="2 3">
    <name type="scientific">Listeria aquatica FSL S10-1188</name>
    <dbReference type="NCBI Taxonomy" id="1265818"/>
    <lineage>
        <taxon>Bacteria</taxon>
        <taxon>Bacillati</taxon>
        <taxon>Bacillota</taxon>
        <taxon>Bacilli</taxon>
        <taxon>Bacillales</taxon>
        <taxon>Listeriaceae</taxon>
        <taxon>Listeria</taxon>
    </lineage>
</organism>
<dbReference type="GO" id="GO:0033014">
    <property type="term" value="P:tetrapyrrole biosynthetic process"/>
    <property type="evidence" value="ECO:0007669"/>
    <property type="project" value="InterPro"/>
</dbReference>
<feature type="domain" description="Tetrapyrrole biosynthesis uroporphyrinogen III synthase" evidence="1">
    <location>
        <begin position="2"/>
        <end position="44"/>
    </location>
</feature>
<name>W7ARE8_9LIST</name>
<reference evidence="2 3" key="1">
    <citation type="journal article" date="2014" name="Int. J. Syst. Evol. Microbiol.">
        <title>Listeria floridensis sp. nov., Listeria aquatica sp. nov., Listeria cornellensis sp. nov., Listeria riparia sp. nov. and Listeria grandensis sp. nov., from agricultural and natural environments.</title>
        <authorList>
            <person name="den Bakker H.C."/>
            <person name="Warchocki S."/>
            <person name="Wright E.M."/>
            <person name="Allred A.F."/>
            <person name="Ahlstrom C."/>
            <person name="Manuel C.S."/>
            <person name="Stasiewicz M.J."/>
            <person name="Burrell A."/>
            <person name="Roof S."/>
            <person name="Strawn L."/>
            <person name="Fortes E.D."/>
            <person name="Nightingale K.K."/>
            <person name="Kephart D."/>
            <person name="Wiedmann M."/>
        </authorList>
    </citation>
    <scope>NUCLEOTIDE SEQUENCE [LARGE SCALE GENOMIC DNA]</scope>
    <source>
        <strain evidence="2 3">FSL S10-1188</strain>
    </source>
</reference>
<dbReference type="Pfam" id="PF02602">
    <property type="entry name" value="HEM4"/>
    <property type="match status" value="1"/>
</dbReference>
<dbReference type="InterPro" id="IPR003754">
    <property type="entry name" value="4pyrrol_synth_uPrphyn_synth"/>
</dbReference>
<dbReference type="Proteomes" id="UP000019246">
    <property type="component" value="Unassembled WGS sequence"/>
</dbReference>